<evidence type="ECO:0000256" key="1">
    <source>
        <dbReference type="SAM" id="MobiDB-lite"/>
    </source>
</evidence>
<dbReference type="InterPro" id="IPR045269">
    <property type="entry name" value="Atg1-like"/>
</dbReference>
<dbReference type="GO" id="GO:0005524">
    <property type="term" value="F:ATP binding"/>
    <property type="evidence" value="ECO:0007669"/>
    <property type="project" value="InterPro"/>
</dbReference>
<organism evidence="3 4">
    <name type="scientific">Dietzia cinnamea</name>
    <dbReference type="NCBI Taxonomy" id="321318"/>
    <lineage>
        <taxon>Bacteria</taxon>
        <taxon>Bacillati</taxon>
        <taxon>Actinomycetota</taxon>
        <taxon>Actinomycetes</taxon>
        <taxon>Mycobacteriales</taxon>
        <taxon>Dietziaceae</taxon>
        <taxon>Dietzia</taxon>
    </lineage>
</organism>
<keyword evidence="3" id="KW-0418">Kinase</keyword>
<dbReference type="InterPro" id="IPR008271">
    <property type="entry name" value="Ser/Thr_kinase_AS"/>
</dbReference>
<reference evidence="3" key="1">
    <citation type="submission" date="2022-04" db="EMBL/GenBank/DDBJ databases">
        <title>Human microbiome associated bacterial genomes.</title>
        <authorList>
            <person name="Sandstrom S."/>
            <person name="Salamzade R."/>
            <person name="Kalan L.R."/>
        </authorList>
    </citation>
    <scope>NUCLEOTIDE SEQUENCE</scope>
    <source>
        <strain evidence="3">P3-SID1762</strain>
    </source>
</reference>
<dbReference type="InterPro" id="IPR011009">
    <property type="entry name" value="Kinase-like_dom_sf"/>
</dbReference>
<gene>
    <name evidence="3" type="ORF">M3D93_01630</name>
</gene>
<name>A0AAW5Q3K5_9ACTN</name>
<feature type="region of interest" description="Disordered" evidence="1">
    <location>
        <begin position="260"/>
        <end position="279"/>
    </location>
</feature>
<dbReference type="PROSITE" id="PS00108">
    <property type="entry name" value="PROTEIN_KINASE_ST"/>
    <property type="match status" value="1"/>
</dbReference>
<sequence>MSELGAGSEARVYLCEDSSGRHVAIKLYFHTPTFSFDPRDEKYRSRFTHEHAVELIDREVDHGVTYEVLEYCADGTLADLLAASPRSGDAGFADEVLTELADALECLQSSTDGPGLVHADVKPSNILVRTRAPLDLVFTDFGLTVDLGGRSRMTNTGAGTVAYAAPGSAYSHRAADDWWSLGMILYEIIVGHGYFQSPDGSTLGERAIEEHLYIQDIDLAAVTDSGIPESDRWILLLSGLLTRDYAKRWGADEVRRWRGGESPEVHRGAPPAPRVTGGTAEVRPARPLVLWGDLKVTTPHELGVAFAENPSAAARSVTGTAINSIQKWLWRDAGLDDALTDIREDWQAAETVAYLTARLAPEQTIRYLGYDISTTPALQNSFREAASATRRTVQDFRTRLYETRLLGALADPVYRPTYDSLDANWHDVTQLAYDEAEDRGIGLDAQARHAIRDNALHVFCGEGSRDSILSGIDDRIRSAEYAREVDWFDRLVTDLEERRR</sequence>
<proteinExistence type="predicted"/>
<dbReference type="PANTHER" id="PTHR24348:SF68">
    <property type="entry name" value="SERINE_THREONINE-PROTEIN KINASE ATG1C"/>
    <property type="match status" value="1"/>
</dbReference>
<dbReference type="Pfam" id="PF00069">
    <property type="entry name" value="Pkinase"/>
    <property type="match status" value="1"/>
</dbReference>
<dbReference type="Gene3D" id="1.10.510.10">
    <property type="entry name" value="Transferase(Phosphotransferase) domain 1"/>
    <property type="match status" value="1"/>
</dbReference>
<dbReference type="EMBL" id="JALXTC010000004">
    <property type="protein sequence ID" value="MCT2116466.1"/>
    <property type="molecule type" value="Genomic_DNA"/>
</dbReference>
<comment type="caution">
    <text evidence="3">The sequence shown here is derived from an EMBL/GenBank/DDBJ whole genome shotgun (WGS) entry which is preliminary data.</text>
</comment>
<dbReference type="AlphaFoldDB" id="A0AAW5Q3K5"/>
<dbReference type="GO" id="GO:0004674">
    <property type="term" value="F:protein serine/threonine kinase activity"/>
    <property type="evidence" value="ECO:0007669"/>
    <property type="project" value="InterPro"/>
</dbReference>
<keyword evidence="3" id="KW-0808">Transferase</keyword>
<dbReference type="Proteomes" id="UP001206890">
    <property type="component" value="Unassembled WGS sequence"/>
</dbReference>
<dbReference type="PANTHER" id="PTHR24348">
    <property type="entry name" value="SERINE/THREONINE-PROTEIN KINASE UNC-51-RELATED"/>
    <property type="match status" value="1"/>
</dbReference>
<feature type="domain" description="Protein kinase" evidence="2">
    <location>
        <begin position="1"/>
        <end position="265"/>
    </location>
</feature>
<dbReference type="GO" id="GO:0005737">
    <property type="term" value="C:cytoplasm"/>
    <property type="evidence" value="ECO:0007669"/>
    <property type="project" value="TreeGrafter"/>
</dbReference>
<dbReference type="PROSITE" id="PS50011">
    <property type="entry name" value="PROTEIN_KINASE_DOM"/>
    <property type="match status" value="1"/>
</dbReference>
<dbReference type="SMART" id="SM00220">
    <property type="entry name" value="S_TKc"/>
    <property type="match status" value="1"/>
</dbReference>
<dbReference type="SUPFAM" id="SSF56112">
    <property type="entry name" value="Protein kinase-like (PK-like)"/>
    <property type="match status" value="1"/>
</dbReference>
<evidence type="ECO:0000259" key="2">
    <source>
        <dbReference type="PROSITE" id="PS50011"/>
    </source>
</evidence>
<dbReference type="InterPro" id="IPR000719">
    <property type="entry name" value="Prot_kinase_dom"/>
</dbReference>
<evidence type="ECO:0000313" key="3">
    <source>
        <dbReference type="EMBL" id="MCT2116466.1"/>
    </source>
</evidence>
<evidence type="ECO:0000313" key="4">
    <source>
        <dbReference type="Proteomes" id="UP001206890"/>
    </source>
</evidence>
<accession>A0AAW5Q3K5</accession>
<protein>
    <submittedName>
        <fullName evidence="3">Protein kinase</fullName>
    </submittedName>
</protein>